<evidence type="ECO:0000256" key="2">
    <source>
        <dbReference type="SAM" id="SignalP"/>
    </source>
</evidence>
<feature type="chain" id="PRO_5009579190" description="Xaa-Pro dipeptidyl-peptidase-like domain-containing protein" evidence="2">
    <location>
        <begin position="24"/>
        <end position="495"/>
    </location>
</feature>
<comment type="caution">
    <text evidence="4">The sequence shown here is derived from an EMBL/GenBank/DDBJ whole genome shotgun (WGS) entry which is preliminary data.</text>
</comment>
<dbReference type="InterPro" id="IPR053145">
    <property type="entry name" value="AB_hydrolase_Est10"/>
</dbReference>
<dbReference type="AlphaFoldDB" id="A0A1G1T9L1"/>
<dbReference type="PANTHER" id="PTHR43265:SF1">
    <property type="entry name" value="ESTERASE ESTD"/>
    <property type="match status" value="1"/>
</dbReference>
<dbReference type="PANTHER" id="PTHR43265">
    <property type="entry name" value="ESTERASE ESTD"/>
    <property type="match status" value="1"/>
</dbReference>
<dbReference type="RefSeq" id="WP_070733019.1">
    <property type="nucleotide sequence ID" value="NZ_MDZC01000036.1"/>
</dbReference>
<name>A0A1G1T9L1_9BACT</name>
<keyword evidence="2" id="KW-0732">Signal</keyword>
<dbReference type="Gene3D" id="3.40.50.1820">
    <property type="entry name" value="alpha/beta hydrolase"/>
    <property type="match status" value="1"/>
</dbReference>
<evidence type="ECO:0000259" key="3">
    <source>
        <dbReference type="Pfam" id="PF02129"/>
    </source>
</evidence>
<evidence type="ECO:0000256" key="1">
    <source>
        <dbReference type="SAM" id="MobiDB-lite"/>
    </source>
</evidence>
<dbReference type="GO" id="GO:0052689">
    <property type="term" value="F:carboxylic ester hydrolase activity"/>
    <property type="evidence" value="ECO:0007669"/>
    <property type="project" value="TreeGrafter"/>
</dbReference>
<dbReference type="STRING" id="1908236.BEN48_11210"/>
<feature type="signal peptide" evidence="2">
    <location>
        <begin position="1"/>
        <end position="23"/>
    </location>
</feature>
<evidence type="ECO:0000313" key="4">
    <source>
        <dbReference type="EMBL" id="OGX87549.1"/>
    </source>
</evidence>
<accession>A0A1G1T9L1</accession>
<dbReference type="Proteomes" id="UP000177791">
    <property type="component" value="Unassembled WGS sequence"/>
</dbReference>
<proteinExistence type="predicted"/>
<evidence type="ECO:0000313" key="5">
    <source>
        <dbReference type="Proteomes" id="UP000177791"/>
    </source>
</evidence>
<dbReference type="InterPro" id="IPR029058">
    <property type="entry name" value="AB_hydrolase_fold"/>
</dbReference>
<dbReference type="InterPro" id="IPR000383">
    <property type="entry name" value="Xaa-Pro-like_dom"/>
</dbReference>
<dbReference type="SUPFAM" id="SSF53474">
    <property type="entry name" value="alpha/beta-Hydrolases"/>
    <property type="match status" value="1"/>
</dbReference>
<gene>
    <name evidence="4" type="ORF">BEN48_11210</name>
</gene>
<dbReference type="Pfam" id="PF02129">
    <property type="entry name" value="Peptidase_S15"/>
    <property type="match status" value="1"/>
</dbReference>
<dbReference type="EMBL" id="MDZC01000036">
    <property type="protein sequence ID" value="OGX87549.1"/>
    <property type="molecule type" value="Genomic_DNA"/>
</dbReference>
<keyword evidence="5" id="KW-1185">Reference proteome</keyword>
<sequence length="495" mass="52473">MIKFLLSALFLILTTANFSPAIAGAYEASAPLSGQWKGPLKLLGGQIDIIVTIVPLTNGTYYGALDAPQQRISRMPVTVELKGTDIKLHMDQAGSSFVGKVLDNGAKFSGVWTQAGVKTPMVLQRGAVAKAVAAAPFRPAPPYRESEVVFPNPATKQRLGGTLTVPAGEGPFPAVVLLSDLGPQNRDVDVTGYRMFAQLADYLTRHGVAVLRFDDRGVGKSGGTFATATTADFVTDAQAALAYLRTRPLVAAQHVGLLGHGEGANVALLAAAGPGRAPAFVVSLAGYGVPGYDMMLRQQLEIMRLTGADALEVKAAQDVYHRTVKAIRQTPDNTAARAKVVSLLTSANTGIDASMARARAAQLTTPWSRYFFDFNPQTQLGKVQCPVLLLNGTADMQVSARRNLPLLRRALHGAQSSVSSYQLKGVNHLFQPGPADWPMVNGVQQPTFSPIALNKIYTWVAAKTKVSGAASPAGTLRPATPAKQNRLASLARLRG</sequence>
<protein>
    <recommendedName>
        <fullName evidence="3">Xaa-Pro dipeptidyl-peptidase-like domain-containing protein</fullName>
    </recommendedName>
</protein>
<dbReference type="OrthoDB" id="9809549at2"/>
<reference evidence="4 5" key="1">
    <citation type="submission" date="2016-08" db="EMBL/GenBank/DDBJ databases">
        <title>Hymenobacter coccineus sp. nov., Hymenobacter lapidarius sp. nov. and Hymenobacter glacialis sp. nov., isolated from Antarctic soil.</title>
        <authorList>
            <person name="Sedlacek I."/>
            <person name="Kralova S."/>
            <person name="Kyrova K."/>
            <person name="Maslanova I."/>
            <person name="Stankova E."/>
            <person name="Vrbovska V."/>
            <person name="Nemec M."/>
            <person name="Bartak M."/>
            <person name="Svec P."/>
            <person name="Busse H.-J."/>
            <person name="Pantucek R."/>
        </authorList>
    </citation>
    <scope>NUCLEOTIDE SEQUENCE [LARGE SCALE GENOMIC DNA]</scope>
    <source>
        <strain evidence="4 5">CCM 8648</strain>
    </source>
</reference>
<feature type="domain" description="Xaa-Pro dipeptidyl-peptidase-like" evidence="3">
    <location>
        <begin position="158"/>
        <end position="401"/>
    </location>
</feature>
<organism evidence="4 5">
    <name type="scientific">Hymenobacter glacialis</name>
    <dbReference type="NCBI Taxonomy" id="1908236"/>
    <lineage>
        <taxon>Bacteria</taxon>
        <taxon>Pseudomonadati</taxon>
        <taxon>Bacteroidota</taxon>
        <taxon>Cytophagia</taxon>
        <taxon>Cytophagales</taxon>
        <taxon>Hymenobacteraceae</taxon>
        <taxon>Hymenobacter</taxon>
    </lineage>
</organism>
<feature type="region of interest" description="Disordered" evidence="1">
    <location>
        <begin position="470"/>
        <end position="495"/>
    </location>
</feature>